<dbReference type="SUPFAM" id="SSF56194">
    <property type="entry name" value="Uridine diphospho-N-Acetylenolpyruvylglucosamine reductase, MurB, C-terminal domain"/>
    <property type="match status" value="1"/>
</dbReference>
<protein>
    <recommendedName>
        <fullName evidence="6 19">UDP-N-acetylenolpyruvoylglucosamine reductase</fullName>
        <ecNumber evidence="5 19">1.3.1.98</ecNumber>
    </recommendedName>
    <alternativeName>
        <fullName evidence="17 19">UDP-N-acetylmuramate dehydrogenase</fullName>
    </alternativeName>
</protein>
<evidence type="ECO:0000256" key="14">
    <source>
        <dbReference type="ARBA" id="ARBA00023002"/>
    </source>
</evidence>
<evidence type="ECO:0000256" key="6">
    <source>
        <dbReference type="ARBA" id="ARBA00015188"/>
    </source>
</evidence>
<dbReference type="Proteomes" id="UP000252357">
    <property type="component" value="Unassembled WGS sequence"/>
</dbReference>
<keyword evidence="12 19" id="KW-0133">Cell shape</keyword>
<comment type="function">
    <text evidence="2 19">Cell wall formation.</text>
</comment>
<dbReference type="InterPro" id="IPR036635">
    <property type="entry name" value="MurB_C_sf"/>
</dbReference>
<dbReference type="InterPro" id="IPR003170">
    <property type="entry name" value="MurB"/>
</dbReference>
<dbReference type="PANTHER" id="PTHR21071">
    <property type="entry name" value="UDP-N-ACETYLENOLPYRUVOYLGLUCOSAMINE REDUCTASE"/>
    <property type="match status" value="1"/>
</dbReference>
<keyword evidence="14 19" id="KW-0560">Oxidoreductase</keyword>
<dbReference type="InterPro" id="IPR011601">
    <property type="entry name" value="MurB_C"/>
</dbReference>
<evidence type="ECO:0000256" key="9">
    <source>
        <dbReference type="ARBA" id="ARBA00022630"/>
    </source>
</evidence>
<keyword evidence="16 19" id="KW-0961">Cell wall biogenesis/degradation</keyword>
<dbReference type="OrthoDB" id="9804753at2"/>
<name>A0A368L6Q0_9BURK</name>
<dbReference type="HAMAP" id="MF_00037">
    <property type="entry name" value="MurB"/>
    <property type="match status" value="1"/>
</dbReference>
<evidence type="ECO:0000256" key="12">
    <source>
        <dbReference type="ARBA" id="ARBA00022960"/>
    </source>
</evidence>
<evidence type="ECO:0000256" key="16">
    <source>
        <dbReference type="ARBA" id="ARBA00023316"/>
    </source>
</evidence>
<reference evidence="21 22" key="1">
    <citation type="journal article" date="2018" name="Int. J. Syst. Evol. Microbiol.">
        <title>Parvibium lacunae gen. nov., sp. nov., a new member of the family Alcaligenaceae isolated from a freshwater pond.</title>
        <authorList>
            <person name="Chen W.M."/>
            <person name="Xie P.B."/>
            <person name="Hsu M.Y."/>
            <person name="Sheu S.Y."/>
        </authorList>
    </citation>
    <scope>NUCLEOTIDE SEQUENCE [LARGE SCALE GENOMIC DNA]</scope>
    <source>
        <strain evidence="21 22">KMB9</strain>
    </source>
</reference>
<evidence type="ECO:0000256" key="5">
    <source>
        <dbReference type="ARBA" id="ARBA00012518"/>
    </source>
</evidence>
<feature type="active site" description="Proton donor" evidence="19">
    <location>
        <position position="262"/>
    </location>
</feature>
<feature type="active site" evidence="19">
    <location>
        <position position="358"/>
    </location>
</feature>
<dbReference type="GO" id="GO:0008360">
    <property type="term" value="P:regulation of cell shape"/>
    <property type="evidence" value="ECO:0007669"/>
    <property type="project" value="UniProtKB-KW"/>
</dbReference>
<keyword evidence="15 19" id="KW-0131">Cell cycle</keyword>
<dbReference type="GO" id="GO:0071949">
    <property type="term" value="F:FAD binding"/>
    <property type="evidence" value="ECO:0007669"/>
    <property type="project" value="InterPro"/>
</dbReference>
<sequence length="362" mass="39213">MTSHSSLSTNALNAQDVLTRITTQADLQPYNTLGLPAHAAYFYTLTDEADLPTLCAYAQQQQLPILVLGGGSNVVLTQDYPGLVIKVATQGKAILPSSQGQDVSGTTDAPMHLVEVAAGENWHETVSWLIAQGYPGLENLALIPGTVGAAPIQNIGAYGLELADRFHALRYFDLQTHTIHTLSKEDCAFGYRDSIFKHALRGRALILSVTLALPKTWQAQADYKDIRENLQGDVTPQAIFKTVVKVRQQKLPDPAVLGNAGSFFKNPILSAAQAQSLLNAYPECPHYPQPDGTTKVAAGWLIEQTGWKGRRVGAIGVHERQALVLVHTGGGTGNALIQLAHQIQSDVYQKFRVQIEPEPLVI</sequence>
<comment type="catalytic activity">
    <reaction evidence="18 19">
        <text>UDP-N-acetyl-alpha-D-muramate + NADP(+) = UDP-N-acetyl-3-O-(1-carboxyvinyl)-alpha-D-glucosamine + NADPH + H(+)</text>
        <dbReference type="Rhea" id="RHEA:12248"/>
        <dbReference type="ChEBI" id="CHEBI:15378"/>
        <dbReference type="ChEBI" id="CHEBI:57783"/>
        <dbReference type="ChEBI" id="CHEBI:58349"/>
        <dbReference type="ChEBI" id="CHEBI:68483"/>
        <dbReference type="ChEBI" id="CHEBI:70757"/>
        <dbReference type="EC" id="1.3.1.98"/>
    </reaction>
</comment>
<dbReference type="UniPathway" id="UPA00219"/>
<keyword evidence="9 19" id="KW-0285">Flavoprotein</keyword>
<keyword evidence="7 19" id="KW-0963">Cytoplasm</keyword>
<dbReference type="Gene3D" id="3.90.78.10">
    <property type="entry name" value="UDP-N-acetylenolpyruvoylglucosamine reductase, C-terminal domain"/>
    <property type="match status" value="1"/>
</dbReference>
<evidence type="ECO:0000256" key="17">
    <source>
        <dbReference type="ARBA" id="ARBA00031026"/>
    </source>
</evidence>
<evidence type="ECO:0000256" key="19">
    <source>
        <dbReference type="HAMAP-Rule" id="MF_00037"/>
    </source>
</evidence>
<evidence type="ECO:0000259" key="20">
    <source>
        <dbReference type="PROSITE" id="PS51387"/>
    </source>
</evidence>
<dbReference type="GO" id="GO:0005829">
    <property type="term" value="C:cytosol"/>
    <property type="evidence" value="ECO:0007669"/>
    <property type="project" value="TreeGrafter"/>
</dbReference>
<keyword evidence="22" id="KW-1185">Reference proteome</keyword>
<comment type="caution">
    <text evidence="21">The sequence shown here is derived from an EMBL/GenBank/DDBJ whole genome shotgun (WGS) entry which is preliminary data.</text>
</comment>
<dbReference type="InterPro" id="IPR036318">
    <property type="entry name" value="FAD-bd_PCMH-like_sf"/>
</dbReference>
<comment type="subcellular location">
    <subcellularLocation>
        <location evidence="3 19">Cytoplasm</location>
    </subcellularLocation>
</comment>
<evidence type="ECO:0000256" key="7">
    <source>
        <dbReference type="ARBA" id="ARBA00022490"/>
    </source>
</evidence>
<dbReference type="InterPro" id="IPR016166">
    <property type="entry name" value="FAD-bd_PCMH"/>
</dbReference>
<dbReference type="EC" id="1.3.1.98" evidence="5 19"/>
<dbReference type="InterPro" id="IPR006094">
    <property type="entry name" value="Oxid_FAD_bind_N"/>
</dbReference>
<evidence type="ECO:0000256" key="4">
    <source>
        <dbReference type="ARBA" id="ARBA00004752"/>
    </source>
</evidence>
<keyword evidence="10 19" id="KW-0274">FAD</keyword>
<dbReference type="Pfam" id="PF02873">
    <property type="entry name" value="MurB_C"/>
    <property type="match status" value="1"/>
</dbReference>
<dbReference type="EMBL" id="QPGB01000001">
    <property type="protein sequence ID" value="RCS59350.1"/>
    <property type="molecule type" value="Genomic_DNA"/>
</dbReference>
<proteinExistence type="inferred from homology"/>
<evidence type="ECO:0000256" key="3">
    <source>
        <dbReference type="ARBA" id="ARBA00004496"/>
    </source>
</evidence>
<evidence type="ECO:0000256" key="15">
    <source>
        <dbReference type="ARBA" id="ARBA00023306"/>
    </source>
</evidence>
<evidence type="ECO:0000256" key="1">
    <source>
        <dbReference type="ARBA" id="ARBA00001974"/>
    </source>
</evidence>
<gene>
    <name evidence="19" type="primary">murB</name>
    <name evidence="21" type="ORF">DU000_01000</name>
</gene>
<keyword evidence="11 19" id="KW-0521">NADP</keyword>
<dbReference type="AlphaFoldDB" id="A0A368L6Q0"/>
<dbReference type="RefSeq" id="WP_114401500.1">
    <property type="nucleotide sequence ID" value="NZ_QPGB01000001.1"/>
</dbReference>
<keyword evidence="13 19" id="KW-0573">Peptidoglycan synthesis</keyword>
<dbReference type="SUPFAM" id="SSF56176">
    <property type="entry name" value="FAD-binding/transporter-associated domain-like"/>
    <property type="match status" value="1"/>
</dbReference>
<evidence type="ECO:0000256" key="2">
    <source>
        <dbReference type="ARBA" id="ARBA00003921"/>
    </source>
</evidence>
<dbReference type="InterPro" id="IPR016169">
    <property type="entry name" value="FAD-bd_PCMH_sub2"/>
</dbReference>
<dbReference type="GO" id="GO:0008762">
    <property type="term" value="F:UDP-N-acetylmuramate dehydrogenase activity"/>
    <property type="evidence" value="ECO:0007669"/>
    <property type="project" value="UniProtKB-UniRule"/>
</dbReference>
<feature type="domain" description="FAD-binding PCMH-type" evidence="20">
    <location>
        <begin position="35"/>
        <end position="216"/>
    </location>
</feature>
<dbReference type="InterPro" id="IPR016167">
    <property type="entry name" value="FAD-bd_PCMH_sub1"/>
</dbReference>
<organism evidence="21 22">
    <name type="scientific">Parvibium lacunae</name>
    <dbReference type="NCBI Taxonomy" id="1888893"/>
    <lineage>
        <taxon>Bacteria</taxon>
        <taxon>Pseudomonadati</taxon>
        <taxon>Pseudomonadota</taxon>
        <taxon>Betaproteobacteria</taxon>
        <taxon>Burkholderiales</taxon>
        <taxon>Alcaligenaceae</taxon>
        <taxon>Parvibium</taxon>
    </lineage>
</organism>
<accession>A0A368L6Q0</accession>
<dbReference type="GO" id="GO:0071555">
    <property type="term" value="P:cell wall organization"/>
    <property type="evidence" value="ECO:0007669"/>
    <property type="project" value="UniProtKB-KW"/>
</dbReference>
<keyword evidence="8 19" id="KW-0132">Cell division</keyword>
<comment type="similarity">
    <text evidence="19">Belongs to the MurB family.</text>
</comment>
<evidence type="ECO:0000256" key="11">
    <source>
        <dbReference type="ARBA" id="ARBA00022857"/>
    </source>
</evidence>
<comment type="pathway">
    <text evidence="4 19">Cell wall biogenesis; peptidoglycan biosynthesis.</text>
</comment>
<dbReference type="PANTHER" id="PTHR21071:SF4">
    <property type="entry name" value="UDP-N-ACETYLENOLPYRUVOYLGLUCOSAMINE REDUCTASE"/>
    <property type="match status" value="1"/>
</dbReference>
<dbReference type="GO" id="GO:0009252">
    <property type="term" value="P:peptidoglycan biosynthetic process"/>
    <property type="evidence" value="ECO:0007669"/>
    <property type="project" value="UniProtKB-UniRule"/>
</dbReference>
<evidence type="ECO:0000256" key="10">
    <source>
        <dbReference type="ARBA" id="ARBA00022827"/>
    </source>
</evidence>
<comment type="cofactor">
    <cofactor evidence="1 19">
        <name>FAD</name>
        <dbReference type="ChEBI" id="CHEBI:57692"/>
    </cofactor>
</comment>
<evidence type="ECO:0000256" key="13">
    <source>
        <dbReference type="ARBA" id="ARBA00022984"/>
    </source>
</evidence>
<evidence type="ECO:0000256" key="18">
    <source>
        <dbReference type="ARBA" id="ARBA00048914"/>
    </source>
</evidence>
<feature type="active site" evidence="19">
    <location>
        <position position="192"/>
    </location>
</feature>
<dbReference type="Gene3D" id="3.30.43.10">
    <property type="entry name" value="Uridine Diphospho-n-acetylenolpyruvylglucosamine Reductase, domain 2"/>
    <property type="match status" value="1"/>
</dbReference>
<dbReference type="Gene3D" id="3.30.465.10">
    <property type="match status" value="1"/>
</dbReference>
<evidence type="ECO:0000313" key="21">
    <source>
        <dbReference type="EMBL" id="RCS59350.1"/>
    </source>
</evidence>
<dbReference type="NCBIfam" id="NF000755">
    <property type="entry name" value="PRK00046.1"/>
    <property type="match status" value="1"/>
</dbReference>
<evidence type="ECO:0000256" key="8">
    <source>
        <dbReference type="ARBA" id="ARBA00022618"/>
    </source>
</evidence>
<evidence type="ECO:0000313" key="22">
    <source>
        <dbReference type="Proteomes" id="UP000252357"/>
    </source>
</evidence>
<dbReference type="PROSITE" id="PS51387">
    <property type="entry name" value="FAD_PCMH"/>
    <property type="match status" value="1"/>
</dbReference>
<dbReference type="Pfam" id="PF01565">
    <property type="entry name" value="FAD_binding_4"/>
    <property type="match status" value="1"/>
</dbReference>
<dbReference type="GO" id="GO:0051301">
    <property type="term" value="P:cell division"/>
    <property type="evidence" value="ECO:0007669"/>
    <property type="project" value="UniProtKB-KW"/>
</dbReference>
<dbReference type="NCBIfam" id="TIGR00179">
    <property type="entry name" value="murB"/>
    <property type="match status" value="1"/>
</dbReference>